<keyword evidence="1" id="KW-1133">Transmembrane helix</keyword>
<sequence length="139" mass="15852">MVTMQNKTPQLLSYQGFAAFWQLLELNSYILATLVKPYISRLPVLLIPLILLIIHLFEIFGGHTGVTLPSVLIVLHLKEFASFSLIDPPNVLMISWQCVKSIMDKPPKKALDFLPLDRIDLTEFDSFLHAPMNVNYRSI</sequence>
<organism evidence="2 3">
    <name type="scientific">Selenomonas sputigena (strain ATCC 35185 / DSM 20758 / CCUG 44933 / VPI D19B-28)</name>
    <dbReference type="NCBI Taxonomy" id="546271"/>
    <lineage>
        <taxon>Bacteria</taxon>
        <taxon>Bacillati</taxon>
        <taxon>Bacillota</taxon>
        <taxon>Negativicutes</taxon>
        <taxon>Selenomonadales</taxon>
        <taxon>Selenomonadaceae</taxon>
        <taxon>Selenomonas</taxon>
    </lineage>
</organism>
<feature type="transmembrane region" description="Helical" evidence="1">
    <location>
        <begin position="42"/>
        <end position="60"/>
    </location>
</feature>
<evidence type="ECO:0000256" key="1">
    <source>
        <dbReference type="SAM" id="Phobius"/>
    </source>
</evidence>
<evidence type="ECO:0000313" key="3">
    <source>
        <dbReference type="Proteomes" id="UP000003505"/>
    </source>
</evidence>
<dbReference type="Proteomes" id="UP000003505">
    <property type="component" value="Unassembled WGS sequence"/>
</dbReference>
<keyword evidence="1" id="KW-0472">Membrane</keyword>
<proteinExistence type="predicted"/>
<accession>C9LWL8</accession>
<comment type="caution">
    <text evidence="2">The sequence shown here is derived from an EMBL/GenBank/DDBJ whole genome shotgun (WGS) entry which is preliminary data.</text>
</comment>
<dbReference type="AlphaFoldDB" id="C9LWL8"/>
<name>C9LWL8_SELS3</name>
<reference evidence="2 3" key="1">
    <citation type="submission" date="2009-09" db="EMBL/GenBank/DDBJ databases">
        <authorList>
            <person name="Weinstock G."/>
            <person name="Sodergren E."/>
            <person name="Clifton S."/>
            <person name="Fulton L."/>
            <person name="Fulton B."/>
            <person name="Courtney L."/>
            <person name="Fronick C."/>
            <person name="Harrison M."/>
            <person name="Strong C."/>
            <person name="Farmer C."/>
            <person name="Delahaunty K."/>
            <person name="Markovic C."/>
            <person name="Hall O."/>
            <person name="Minx P."/>
            <person name="Tomlinson C."/>
            <person name="Mitreva M."/>
            <person name="Nelson J."/>
            <person name="Hou S."/>
            <person name="Wollam A."/>
            <person name="Pepin K.H."/>
            <person name="Johnson M."/>
            <person name="Bhonagiri V."/>
            <person name="Nash W.E."/>
            <person name="Warren W."/>
            <person name="Chinwalla A."/>
            <person name="Mardis E.R."/>
            <person name="Wilson R.K."/>
        </authorList>
    </citation>
    <scope>NUCLEOTIDE SEQUENCE [LARGE SCALE GENOMIC DNA]</scope>
    <source>
        <strain evidence="3">ATCC 35185 / DSM 20758 / VPI D19B-28</strain>
    </source>
</reference>
<dbReference type="EMBL" id="ACKP02000044">
    <property type="protein sequence ID" value="EEX76766.1"/>
    <property type="molecule type" value="Genomic_DNA"/>
</dbReference>
<protein>
    <submittedName>
        <fullName evidence="2">Uncharacterized protein</fullName>
    </submittedName>
</protein>
<evidence type="ECO:0000313" key="2">
    <source>
        <dbReference type="EMBL" id="EEX76766.1"/>
    </source>
</evidence>
<keyword evidence="1" id="KW-0812">Transmembrane</keyword>
<gene>
    <name evidence="2" type="ORF">SELSPUOL_01873</name>
</gene>